<comment type="caution">
    <text evidence="3">The sequence shown here is derived from an EMBL/GenBank/DDBJ whole genome shotgun (WGS) entry which is preliminary data.</text>
</comment>
<keyword evidence="1" id="KW-0812">Transmembrane</keyword>
<evidence type="ECO:0000313" key="4">
    <source>
        <dbReference type="Proteomes" id="UP001232148"/>
    </source>
</evidence>
<sequence length="134" mass="14546">MVFTFATLLFLPLSFLSSLFALDVASFLQTPNWAFVVIFLVSIAVSVLVALVAIYSEPISELGKNHLNWAISSLVAISEPISGFVKGHLNRDKGLWNKDKALGGVKPGNSRKLSDLEQAKHLANISGSEVPTRH</sequence>
<keyword evidence="2" id="KW-0732">Signal</keyword>
<keyword evidence="4" id="KW-1185">Reference proteome</keyword>
<feature type="chain" id="PRO_5042017958" evidence="2">
    <location>
        <begin position="22"/>
        <end position="134"/>
    </location>
</feature>
<feature type="transmembrane region" description="Helical" evidence="1">
    <location>
        <begin position="31"/>
        <end position="55"/>
    </location>
</feature>
<feature type="non-terminal residue" evidence="3">
    <location>
        <position position="1"/>
    </location>
</feature>
<accession>A0AAD9LWK2</accession>
<dbReference type="AlphaFoldDB" id="A0AAD9LWK2"/>
<feature type="signal peptide" evidence="2">
    <location>
        <begin position="1"/>
        <end position="21"/>
    </location>
</feature>
<protein>
    <submittedName>
        <fullName evidence="3">Uncharacterized protein</fullName>
    </submittedName>
</protein>
<keyword evidence="1" id="KW-1133">Transmembrane helix</keyword>
<dbReference type="Proteomes" id="UP001232148">
    <property type="component" value="Unassembled WGS sequence"/>
</dbReference>
<keyword evidence="1" id="KW-0472">Membrane</keyword>
<evidence type="ECO:0000256" key="1">
    <source>
        <dbReference type="SAM" id="Phobius"/>
    </source>
</evidence>
<reference evidence="3" key="1">
    <citation type="submission" date="2021-06" db="EMBL/GenBank/DDBJ databases">
        <title>Comparative genomics, transcriptomics and evolutionary studies reveal genomic signatures of adaptation to plant cell wall in hemibiotrophic fungi.</title>
        <authorList>
            <consortium name="DOE Joint Genome Institute"/>
            <person name="Baroncelli R."/>
            <person name="Diaz J.F."/>
            <person name="Benocci T."/>
            <person name="Peng M."/>
            <person name="Battaglia E."/>
            <person name="Haridas S."/>
            <person name="Andreopoulos W."/>
            <person name="Labutti K."/>
            <person name="Pangilinan J."/>
            <person name="Floch G.L."/>
            <person name="Makela M.R."/>
            <person name="Henrissat B."/>
            <person name="Grigoriev I.V."/>
            <person name="Crouch J.A."/>
            <person name="De Vries R.P."/>
            <person name="Sukno S.A."/>
            <person name="Thon M.R."/>
        </authorList>
    </citation>
    <scope>NUCLEOTIDE SEQUENCE</scope>
    <source>
        <strain evidence="3">MAFF235873</strain>
    </source>
</reference>
<dbReference type="EMBL" id="MU842987">
    <property type="protein sequence ID" value="KAK2023774.1"/>
    <property type="molecule type" value="Genomic_DNA"/>
</dbReference>
<evidence type="ECO:0000256" key="2">
    <source>
        <dbReference type="SAM" id="SignalP"/>
    </source>
</evidence>
<proteinExistence type="predicted"/>
<evidence type="ECO:0000313" key="3">
    <source>
        <dbReference type="EMBL" id="KAK2023774.1"/>
    </source>
</evidence>
<dbReference type="Gene3D" id="1.20.58.340">
    <property type="entry name" value="Magnesium transport protein CorA, transmembrane region"/>
    <property type="match status" value="1"/>
</dbReference>
<name>A0AAD9LWK2_9PEZI</name>
<organism evidence="3 4">
    <name type="scientific">Colletotrichum zoysiae</name>
    <dbReference type="NCBI Taxonomy" id="1216348"/>
    <lineage>
        <taxon>Eukaryota</taxon>
        <taxon>Fungi</taxon>
        <taxon>Dikarya</taxon>
        <taxon>Ascomycota</taxon>
        <taxon>Pezizomycotina</taxon>
        <taxon>Sordariomycetes</taxon>
        <taxon>Hypocreomycetidae</taxon>
        <taxon>Glomerellales</taxon>
        <taxon>Glomerellaceae</taxon>
        <taxon>Colletotrichum</taxon>
        <taxon>Colletotrichum graminicola species complex</taxon>
    </lineage>
</organism>
<gene>
    <name evidence="3" type="ORF">LX32DRAFT_644275</name>
</gene>